<organism evidence="1 2">
    <name type="scientific">Penicillium subrubescens</name>
    <dbReference type="NCBI Taxonomy" id="1316194"/>
    <lineage>
        <taxon>Eukaryota</taxon>
        <taxon>Fungi</taxon>
        <taxon>Dikarya</taxon>
        <taxon>Ascomycota</taxon>
        <taxon>Pezizomycotina</taxon>
        <taxon>Eurotiomycetes</taxon>
        <taxon>Eurotiomycetidae</taxon>
        <taxon>Eurotiales</taxon>
        <taxon>Aspergillaceae</taxon>
        <taxon>Penicillium</taxon>
    </lineage>
</organism>
<dbReference type="AlphaFoldDB" id="A0A1Q5UMK7"/>
<sequence>MAESSTTGGDAPRTATLPATLLLLWYPISKQLLITPDQLIGQDYTGGKGRHTRTMVQHIHAWNSNPSRFGLASAASLSGRRPRMSPPDNEI</sequence>
<protein>
    <submittedName>
        <fullName evidence="1">Uncharacterized protein</fullName>
    </submittedName>
</protein>
<accession>A0A1Q5UMK7</accession>
<gene>
    <name evidence="1" type="ORF">PENSUB_875</name>
</gene>
<dbReference type="Proteomes" id="UP000186955">
    <property type="component" value="Unassembled WGS sequence"/>
</dbReference>
<name>A0A1Q5UMK7_9EURO</name>
<keyword evidence="2" id="KW-1185">Reference proteome</keyword>
<dbReference type="EMBL" id="MNBE01000128">
    <property type="protein sequence ID" value="OKP13684.1"/>
    <property type="molecule type" value="Genomic_DNA"/>
</dbReference>
<evidence type="ECO:0000313" key="1">
    <source>
        <dbReference type="EMBL" id="OKP13684.1"/>
    </source>
</evidence>
<comment type="caution">
    <text evidence="1">The sequence shown here is derived from an EMBL/GenBank/DDBJ whole genome shotgun (WGS) entry which is preliminary data.</text>
</comment>
<reference evidence="1 2" key="1">
    <citation type="submission" date="2016-10" db="EMBL/GenBank/DDBJ databases">
        <title>Genome sequence of the ascomycete fungus Penicillium subrubescens.</title>
        <authorList>
            <person name="De Vries R.P."/>
            <person name="Peng M."/>
            <person name="Dilokpimol A."/>
            <person name="Hilden K."/>
            <person name="Makela M.R."/>
            <person name="Grigoriev I."/>
            <person name="Riley R."/>
            <person name="Granchi Z."/>
        </authorList>
    </citation>
    <scope>NUCLEOTIDE SEQUENCE [LARGE SCALE GENOMIC DNA]</scope>
    <source>
        <strain evidence="1 2">CBS 132785</strain>
    </source>
</reference>
<evidence type="ECO:0000313" key="2">
    <source>
        <dbReference type="Proteomes" id="UP000186955"/>
    </source>
</evidence>
<proteinExistence type="predicted"/>